<name>R9A497_9LEPT</name>
<organism evidence="1 2">
    <name type="scientific">Leptospira wolbachii serovar Codice str. CDC</name>
    <dbReference type="NCBI Taxonomy" id="1218599"/>
    <lineage>
        <taxon>Bacteria</taxon>
        <taxon>Pseudomonadati</taxon>
        <taxon>Spirochaetota</taxon>
        <taxon>Spirochaetia</taxon>
        <taxon>Leptospirales</taxon>
        <taxon>Leptospiraceae</taxon>
        <taxon>Leptospira</taxon>
    </lineage>
</organism>
<accession>R9A497</accession>
<evidence type="ECO:0000313" key="1">
    <source>
        <dbReference type="EMBL" id="EOQ97048.1"/>
    </source>
</evidence>
<evidence type="ECO:0000313" key="2">
    <source>
        <dbReference type="Proteomes" id="UP000013984"/>
    </source>
</evidence>
<proteinExistence type="predicted"/>
<keyword evidence="2" id="KW-1185">Reference proteome</keyword>
<dbReference type="EMBL" id="AOGZ02000014">
    <property type="protein sequence ID" value="EOQ97048.1"/>
    <property type="molecule type" value="Genomic_DNA"/>
</dbReference>
<reference evidence="1" key="1">
    <citation type="submission" date="2013-04" db="EMBL/GenBank/DDBJ databases">
        <authorList>
            <person name="Harkins D.M."/>
            <person name="Durkin A.S."/>
            <person name="Brinkac L.M."/>
            <person name="Haft D.H."/>
            <person name="Selengut J.D."/>
            <person name="Sanka R."/>
            <person name="DePew J."/>
            <person name="Purushe J."/>
            <person name="Galloway R.L."/>
            <person name="Vinetz J.M."/>
            <person name="Sutton G.G."/>
            <person name="Nierman W.C."/>
            <person name="Fouts D.E."/>
        </authorList>
    </citation>
    <scope>NUCLEOTIDE SEQUENCE [LARGE SCALE GENOMIC DNA]</scope>
    <source>
        <strain evidence="1">CDC</strain>
    </source>
</reference>
<dbReference type="AlphaFoldDB" id="R9A497"/>
<gene>
    <name evidence="1" type="ORF">LEP1GSC195_1782</name>
</gene>
<comment type="caution">
    <text evidence="1">The sequence shown here is derived from an EMBL/GenBank/DDBJ whole genome shotgun (WGS) entry which is preliminary data.</text>
</comment>
<dbReference type="Proteomes" id="UP000013984">
    <property type="component" value="Unassembled WGS sequence"/>
</dbReference>
<sequence length="41" mass="4487">MLIGAAGFTNEELNQMVTGLMTDYLMCLDNAERKGDPGPRL</sequence>
<protein>
    <submittedName>
        <fullName evidence="1">Uncharacterized protein</fullName>
    </submittedName>
</protein>